<dbReference type="Proteomes" id="UP000723714">
    <property type="component" value="Unassembled WGS sequence"/>
</dbReference>
<dbReference type="CDD" id="cd02440">
    <property type="entry name" value="AdoMet_MTases"/>
    <property type="match status" value="1"/>
</dbReference>
<dbReference type="GO" id="GO:0008168">
    <property type="term" value="F:methyltransferase activity"/>
    <property type="evidence" value="ECO:0007669"/>
    <property type="project" value="UniProtKB-KW"/>
</dbReference>
<keyword evidence="1" id="KW-0808">Transferase</keyword>
<dbReference type="EMBL" id="JABACJ020000016">
    <property type="protein sequence ID" value="MBU3877253.1"/>
    <property type="molecule type" value="Genomic_DNA"/>
</dbReference>
<keyword evidence="1" id="KW-0489">Methyltransferase</keyword>
<gene>
    <name evidence="1" type="ORF">HGO97_015715</name>
</gene>
<dbReference type="GO" id="GO:0032259">
    <property type="term" value="P:methylation"/>
    <property type="evidence" value="ECO:0007669"/>
    <property type="project" value="UniProtKB-KW"/>
</dbReference>
<protein>
    <submittedName>
        <fullName evidence="1">Methyltransferase domain-containing protein</fullName>
    </submittedName>
</protein>
<reference evidence="1 2" key="1">
    <citation type="submission" date="2021-06" db="EMBL/GenBank/DDBJ databases">
        <title>Faecalicatena sp. nov. isolated from porcine feces.</title>
        <authorList>
            <person name="Oh B.S."/>
            <person name="Lee J.H."/>
        </authorList>
    </citation>
    <scope>NUCLEOTIDE SEQUENCE [LARGE SCALE GENOMIC DNA]</scope>
    <source>
        <strain evidence="1 2">AGMB00832</strain>
    </source>
</reference>
<accession>A0ABS6D708</accession>
<comment type="caution">
    <text evidence="1">The sequence shown here is derived from an EMBL/GenBank/DDBJ whole genome shotgun (WGS) entry which is preliminary data.</text>
</comment>
<keyword evidence="2" id="KW-1185">Reference proteome</keyword>
<evidence type="ECO:0000313" key="2">
    <source>
        <dbReference type="Proteomes" id="UP000723714"/>
    </source>
</evidence>
<name>A0ABS6D708_9FIRM</name>
<organism evidence="1 2">
    <name type="scientific">Faecalicatena faecalis</name>
    <dbReference type="NCBI Taxonomy" id="2726362"/>
    <lineage>
        <taxon>Bacteria</taxon>
        <taxon>Bacillati</taxon>
        <taxon>Bacillota</taxon>
        <taxon>Clostridia</taxon>
        <taxon>Lachnospirales</taxon>
        <taxon>Lachnospiraceae</taxon>
        <taxon>Faecalicatena</taxon>
    </lineage>
</organism>
<sequence>MFILEYLKSPRKVGAVAPSSKRLAKKMVAPIQFENCRCIVEFGPGTGVFTDEVIAQKGEDVVFILIEQNQEFWRKLHQRYQFKKNVHVVHGDASDIGLYLKKYHQQKADYIISGLPFASLPKAASQSILAAIKTTIGESGRFITFQYTMFKKSMFLHWFELEKTTYELLNFPPAFVLEMKKG</sequence>
<dbReference type="InterPro" id="IPR001737">
    <property type="entry name" value="KsgA/Erm"/>
</dbReference>
<dbReference type="RefSeq" id="WP_216243594.1">
    <property type="nucleotide sequence ID" value="NZ_JABACJ020000016.1"/>
</dbReference>
<proteinExistence type="predicted"/>
<evidence type="ECO:0000313" key="1">
    <source>
        <dbReference type="EMBL" id="MBU3877253.1"/>
    </source>
</evidence>
<dbReference type="Pfam" id="PF00398">
    <property type="entry name" value="RrnaAD"/>
    <property type="match status" value="1"/>
</dbReference>